<dbReference type="Gene3D" id="3.50.50.60">
    <property type="entry name" value="FAD/NAD(P)-binding domain"/>
    <property type="match status" value="2"/>
</dbReference>
<keyword evidence="7" id="KW-1185">Reference proteome</keyword>
<reference evidence="6 7" key="1">
    <citation type="submission" date="2021-03" db="EMBL/GenBank/DDBJ databases">
        <title>Sequencing the genomes of 1000 actinobacteria strains.</title>
        <authorList>
            <person name="Klenk H.-P."/>
        </authorList>
    </citation>
    <scope>NUCLEOTIDE SEQUENCE [LARGE SCALE GENOMIC DNA]</scope>
    <source>
        <strain evidence="6 7">DSM 44580</strain>
    </source>
</reference>
<dbReference type="PANTHER" id="PTHR43734">
    <property type="entry name" value="PHYTOENE DESATURASE"/>
    <property type="match status" value="1"/>
</dbReference>
<evidence type="ECO:0000313" key="6">
    <source>
        <dbReference type="EMBL" id="MBP2479437.1"/>
    </source>
</evidence>
<sequence length="494" mass="53436">MTGVRVVSGRTDRVVVVGAGLSGLAAALHLRGAGHEVTVLERLPHPGGLAGRLDVDGHLIDPGPTVLTMPELLEEALDAVGARLADHLELRPLHPAYRARFHDGTSLEVHTGAAAMEQAVRELAGPREAEGYLRMRLWLKDLYEVERHRFIGASFDSPLDLLHRDLFALARLGGFRSLSGAVSRFLRDPRLQRVFTFQALYAGVAPADALAAYAVISYMDTIAGVWFPKGGMRAVPQALADAAERAGVAFHYNTDVLVLERAGQRVRAVRTSAGRFPCDAVVLATGPGPARTLMERPPRRPLRPTWSPSAVVAHLSTARGEQDEAHHTISFGREWERTFREITRDGTLMSDPSLLLTTPTVTDPALAPPDRHLRYLLAPCPHLGRSSLDWERIGPGYAEELVDVLRHRGVLPADTAVTRLSLTTPRDWAAAGQAAGTPFSLAHTFPQTGPFRPRNLPYRNGNIVLAGSGTTPGVGIPPVLISGRLAAERVRQAG</sequence>
<dbReference type="SUPFAM" id="SSF51905">
    <property type="entry name" value="FAD/NAD(P)-binding domain"/>
    <property type="match status" value="1"/>
</dbReference>
<comment type="pathway">
    <text evidence="1 4">Carotenoid biosynthesis.</text>
</comment>
<proteinExistence type="inferred from homology"/>
<dbReference type="InterPro" id="IPR036188">
    <property type="entry name" value="FAD/NAD-bd_sf"/>
</dbReference>
<dbReference type="EC" id="1.3.99.28" evidence="6"/>
<evidence type="ECO:0000259" key="5">
    <source>
        <dbReference type="Pfam" id="PF01593"/>
    </source>
</evidence>
<organism evidence="6 7">
    <name type="scientific">Crossiella equi</name>
    <dbReference type="NCBI Taxonomy" id="130796"/>
    <lineage>
        <taxon>Bacteria</taxon>
        <taxon>Bacillati</taxon>
        <taxon>Actinomycetota</taxon>
        <taxon>Actinomycetes</taxon>
        <taxon>Pseudonocardiales</taxon>
        <taxon>Pseudonocardiaceae</taxon>
        <taxon>Crossiella</taxon>
    </lineage>
</organism>
<dbReference type="NCBIfam" id="TIGR02734">
    <property type="entry name" value="crtI_fam"/>
    <property type="match status" value="1"/>
</dbReference>
<dbReference type="InterPro" id="IPR002937">
    <property type="entry name" value="Amino_oxidase"/>
</dbReference>
<protein>
    <submittedName>
        <fullName evidence="6">Phytoene desaturase</fullName>
        <ecNumber evidence="6">1.3.99.26</ecNumber>
        <ecNumber evidence="6">1.3.99.28</ecNumber>
        <ecNumber evidence="6">1.3.99.29</ecNumber>
        <ecNumber evidence="6">1.3.99.31</ecNumber>
    </submittedName>
</protein>
<dbReference type="EC" id="1.3.99.29" evidence="6"/>
<evidence type="ECO:0000313" key="7">
    <source>
        <dbReference type="Proteomes" id="UP001519363"/>
    </source>
</evidence>
<evidence type="ECO:0000256" key="3">
    <source>
        <dbReference type="ARBA" id="ARBA00023002"/>
    </source>
</evidence>
<feature type="domain" description="Amine oxidase" evidence="5">
    <location>
        <begin position="21"/>
        <end position="490"/>
    </location>
</feature>
<name>A0ABS5AS72_9PSEU</name>
<dbReference type="EC" id="1.3.99.31" evidence="6"/>
<dbReference type="PRINTS" id="PR00419">
    <property type="entry name" value="ADXRDTASE"/>
</dbReference>
<dbReference type="PANTHER" id="PTHR43734:SF1">
    <property type="entry name" value="PHYTOENE DESATURASE"/>
    <property type="match status" value="1"/>
</dbReference>
<evidence type="ECO:0000256" key="4">
    <source>
        <dbReference type="RuleBase" id="RU362075"/>
    </source>
</evidence>
<keyword evidence="3 4" id="KW-0560">Oxidoreductase</keyword>
<dbReference type="GO" id="GO:0016491">
    <property type="term" value="F:oxidoreductase activity"/>
    <property type="evidence" value="ECO:0007669"/>
    <property type="project" value="UniProtKB-KW"/>
</dbReference>
<dbReference type="Pfam" id="PF01593">
    <property type="entry name" value="Amino_oxidase"/>
    <property type="match status" value="1"/>
</dbReference>
<comment type="similarity">
    <text evidence="4">Belongs to the carotenoid/retinoid oxidoreductase family.</text>
</comment>
<dbReference type="EC" id="1.3.99.26" evidence="6"/>
<evidence type="ECO:0000256" key="1">
    <source>
        <dbReference type="ARBA" id="ARBA00004829"/>
    </source>
</evidence>
<dbReference type="Proteomes" id="UP001519363">
    <property type="component" value="Unassembled WGS sequence"/>
</dbReference>
<dbReference type="InterPro" id="IPR014105">
    <property type="entry name" value="Carotenoid/retinoid_OxRdtase"/>
</dbReference>
<evidence type="ECO:0000256" key="2">
    <source>
        <dbReference type="ARBA" id="ARBA00022746"/>
    </source>
</evidence>
<dbReference type="EMBL" id="JAGIOO010000001">
    <property type="protein sequence ID" value="MBP2479437.1"/>
    <property type="molecule type" value="Genomic_DNA"/>
</dbReference>
<gene>
    <name evidence="6" type="ORF">JOF53_008309</name>
</gene>
<accession>A0ABS5AS72</accession>
<keyword evidence="2 4" id="KW-0125">Carotenoid biosynthesis</keyword>
<comment type="caution">
    <text evidence="6">The sequence shown here is derived from an EMBL/GenBank/DDBJ whole genome shotgun (WGS) entry which is preliminary data.</text>
</comment>